<gene>
    <name evidence="1" type="ORF">MILVUS5_LOCUS24839</name>
</gene>
<proteinExistence type="predicted"/>
<organism evidence="1 2">
    <name type="scientific">Trifolium pratense</name>
    <name type="common">Red clover</name>
    <dbReference type="NCBI Taxonomy" id="57577"/>
    <lineage>
        <taxon>Eukaryota</taxon>
        <taxon>Viridiplantae</taxon>
        <taxon>Streptophyta</taxon>
        <taxon>Embryophyta</taxon>
        <taxon>Tracheophyta</taxon>
        <taxon>Spermatophyta</taxon>
        <taxon>Magnoliopsida</taxon>
        <taxon>eudicotyledons</taxon>
        <taxon>Gunneridae</taxon>
        <taxon>Pentapetalae</taxon>
        <taxon>rosids</taxon>
        <taxon>fabids</taxon>
        <taxon>Fabales</taxon>
        <taxon>Fabaceae</taxon>
        <taxon>Papilionoideae</taxon>
        <taxon>50 kb inversion clade</taxon>
        <taxon>NPAAA clade</taxon>
        <taxon>Hologalegina</taxon>
        <taxon>IRL clade</taxon>
        <taxon>Trifolieae</taxon>
        <taxon>Trifolium</taxon>
    </lineage>
</organism>
<comment type="caution">
    <text evidence="1">The sequence shown here is derived from an EMBL/GenBank/DDBJ whole genome shotgun (WGS) entry which is preliminary data.</text>
</comment>
<dbReference type="EMBL" id="CASHSV030000311">
    <property type="protein sequence ID" value="CAJ2658469.1"/>
    <property type="molecule type" value="Genomic_DNA"/>
</dbReference>
<evidence type="ECO:0000313" key="2">
    <source>
        <dbReference type="Proteomes" id="UP001177021"/>
    </source>
</evidence>
<protein>
    <submittedName>
        <fullName evidence="1">Uncharacterized protein</fullName>
    </submittedName>
</protein>
<keyword evidence="2" id="KW-1185">Reference proteome</keyword>
<accession>A0ACB0KRB3</accession>
<name>A0ACB0KRB3_TRIPR</name>
<reference evidence="1" key="1">
    <citation type="submission" date="2023-10" db="EMBL/GenBank/DDBJ databases">
        <authorList>
            <person name="Rodriguez Cubillos JULIANA M."/>
            <person name="De Vega J."/>
        </authorList>
    </citation>
    <scope>NUCLEOTIDE SEQUENCE</scope>
</reference>
<sequence length="318" mass="36192">MGTLVGHVAPGFAFLILGLWHLLNHIKLHVKNPNTYISPPWFPTSKYKYIELYLIMVATIASISMELFIGPDRHQPFDTDGTIPSNHLHNFEHASISLTFFVYAVFAIILDKIENKAKYSLTQLLASIAFFQQLLLFHLHSADHNGPEGQYHLLLQILIFVSLSTTLLGITMQKNFIISFVRSLSIFFQGLWLMVMGFMLWTPSLISKGCFMNLEEGHKVVRCSNHESLHRALSLVNILFSWFVIIVAVFGVSLYLVLTKYYEGDFKVRYFSLGVEEEEKDVENISDDVESQKGSLGGNPKSFIHVGKKTYSPLDIER</sequence>
<evidence type="ECO:0000313" key="1">
    <source>
        <dbReference type="EMBL" id="CAJ2658469.1"/>
    </source>
</evidence>
<dbReference type="Proteomes" id="UP001177021">
    <property type="component" value="Unassembled WGS sequence"/>
</dbReference>